<dbReference type="HOGENOM" id="CLU_1527792_0_0_1"/>
<reference evidence="2" key="2">
    <citation type="submission" date="2015-06" db="UniProtKB">
        <authorList>
            <consortium name="EnsemblPlants"/>
        </authorList>
    </citation>
    <scope>IDENTIFICATION</scope>
    <source>
        <strain evidence="2">DM1-3 516 R44</strain>
    </source>
</reference>
<dbReference type="EnsemblPlants" id="PGSC0003DMT400088861">
    <property type="protein sequence ID" value="PGSC0003DMT400088861"/>
    <property type="gene ID" value="PGSC0003DMG400038432"/>
</dbReference>
<feature type="region of interest" description="Disordered" evidence="1">
    <location>
        <begin position="44"/>
        <end position="121"/>
    </location>
</feature>
<dbReference type="AlphaFoldDB" id="M1DGW3"/>
<evidence type="ECO:0000313" key="2">
    <source>
        <dbReference type="EnsemblPlants" id="PGSC0003DMT400088861"/>
    </source>
</evidence>
<dbReference type="PANTHER" id="PTHR33180">
    <property type="entry name" value="PHOTOSYSTEM II CP43 REACTION CENTER PROTEIN"/>
    <property type="match status" value="1"/>
</dbReference>
<feature type="compositionally biased region" description="Low complexity" evidence="1">
    <location>
        <begin position="154"/>
        <end position="176"/>
    </location>
</feature>
<sequence>MIRGKEVGCCSDHINTVLERATRFEHEYEGLATTQSLDDLKEAEYTQEEADRRRAAPVDTSSGIEVETIPAEAPFPTLASGPSDDVDSPASSEIPPVFTGDMPMDDVATDDSEAETDEEQIEVREESIYRDLLDLEETIVQSVIQTSLTETSMAGPSGSSAAATSGTDAPTDGATV</sequence>
<dbReference type="Gramene" id="PGSC0003DMT400088861">
    <property type="protein sequence ID" value="PGSC0003DMT400088861"/>
    <property type="gene ID" value="PGSC0003DMG400038432"/>
</dbReference>
<feature type="compositionally biased region" description="Basic and acidic residues" evidence="1">
    <location>
        <begin position="44"/>
        <end position="56"/>
    </location>
</feature>
<evidence type="ECO:0000256" key="1">
    <source>
        <dbReference type="SAM" id="MobiDB-lite"/>
    </source>
</evidence>
<feature type="compositionally biased region" description="Acidic residues" evidence="1">
    <location>
        <begin position="103"/>
        <end position="120"/>
    </location>
</feature>
<feature type="region of interest" description="Disordered" evidence="1">
    <location>
        <begin position="148"/>
        <end position="176"/>
    </location>
</feature>
<name>M1DGW3_SOLTU</name>
<evidence type="ECO:0000313" key="3">
    <source>
        <dbReference type="Proteomes" id="UP000011115"/>
    </source>
</evidence>
<accession>M1DGW3</accession>
<reference evidence="3" key="1">
    <citation type="journal article" date="2011" name="Nature">
        <title>Genome sequence and analysis of the tuber crop potato.</title>
        <authorList>
            <consortium name="The Potato Genome Sequencing Consortium"/>
        </authorList>
    </citation>
    <scope>NUCLEOTIDE SEQUENCE [LARGE SCALE GENOMIC DNA]</scope>
    <source>
        <strain evidence="3">cv. DM1-3 516 R44</strain>
    </source>
</reference>
<dbReference type="Proteomes" id="UP000011115">
    <property type="component" value="Unassembled WGS sequence"/>
</dbReference>
<keyword evidence="3" id="KW-1185">Reference proteome</keyword>
<protein>
    <submittedName>
        <fullName evidence="2">Polyprotein protein</fullName>
    </submittedName>
</protein>
<dbReference type="PaxDb" id="4113-PGSC0003DMT400088861"/>
<proteinExistence type="predicted"/>
<dbReference type="PANTHER" id="PTHR33180:SF31">
    <property type="entry name" value="POLYPROTEIN PROTEIN"/>
    <property type="match status" value="1"/>
</dbReference>
<dbReference type="InParanoid" id="M1DGW3"/>
<organism evidence="2 3">
    <name type="scientific">Solanum tuberosum</name>
    <name type="common">Potato</name>
    <dbReference type="NCBI Taxonomy" id="4113"/>
    <lineage>
        <taxon>Eukaryota</taxon>
        <taxon>Viridiplantae</taxon>
        <taxon>Streptophyta</taxon>
        <taxon>Embryophyta</taxon>
        <taxon>Tracheophyta</taxon>
        <taxon>Spermatophyta</taxon>
        <taxon>Magnoliopsida</taxon>
        <taxon>eudicotyledons</taxon>
        <taxon>Gunneridae</taxon>
        <taxon>Pentapetalae</taxon>
        <taxon>asterids</taxon>
        <taxon>lamiids</taxon>
        <taxon>Solanales</taxon>
        <taxon>Solanaceae</taxon>
        <taxon>Solanoideae</taxon>
        <taxon>Solaneae</taxon>
        <taxon>Solanum</taxon>
    </lineage>
</organism>